<name>A0A0C2BVM8_9BURK</name>
<sequence length="60" mass="6134">MSFIGSEMRKKLIAVTFAAGSVFAQIPATPPGAPVPAALAKAGNKIKKTKHAKKVSKTAA</sequence>
<protein>
    <submittedName>
        <fullName evidence="1">Uncharacterized protein</fullName>
    </submittedName>
</protein>
<proteinExistence type="predicted"/>
<dbReference type="AlphaFoldDB" id="A0A0C2BVM8"/>
<dbReference type="Proteomes" id="UP000031572">
    <property type="component" value="Unassembled WGS sequence"/>
</dbReference>
<comment type="caution">
    <text evidence="1">The sequence shown here is derived from an EMBL/GenBank/DDBJ whole genome shotgun (WGS) entry which is preliminary data.</text>
</comment>
<reference evidence="1 2" key="1">
    <citation type="submission" date="2014-12" db="EMBL/GenBank/DDBJ databases">
        <title>Denitrispirillum autotrophicum gen. nov., sp. nov., Denitrifying, Facultatively Autotrophic Bacteria Isolated from Rice Paddy Soil.</title>
        <authorList>
            <person name="Ishii S."/>
            <person name="Ashida N."/>
            <person name="Ohno H."/>
            <person name="Otsuka S."/>
            <person name="Yokota A."/>
            <person name="Senoo K."/>
        </authorList>
    </citation>
    <scope>NUCLEOTIDE SEQUENCE [LARGE SCALE GENOMIC DNA]</scope>
    <source>
        <strain evidence="1 2">TSA66</strain>
    </source>
</reference>
<dbReference type="RefSeq" id="WP_040040755.1">
    <property type="nucleotide sequence ID" value="NZ_JWJG01000028.1"/>
</dbReference>
<keyword evidence="2" id="KW-1185">Reference proteome</keyword>
<gene>
    <name evidence="1" type="ORF">TSA66_16790</name>
</gene>
<dbReference type="EMBL" id="JWJG01000028">
    <property type="protein sequence ID" value="KIF82081.1"/>
    <property type="molecule type" value="Genomic_DNA"/>
</dbReference>
<dbReference type="STRING" id="709839.TSA66_16790"/>
<evidence type="ECO:0000313" key="2">
    <source>
        <dbReference type="Proteomes" id="UP000031572"/>
    </source>
</evidence>
<evidence type="ECO:0000313" key="1">
    <source>
        <dbReference type="EMBL" id="KIF82081.1"/>
    </source>
</evidence>
<accession>A0A0C2BVM8</accession>
<organism evidence="1 2">
    <name type="scientific">Noviherbaspirillum autotrophicum</name>
    <dbReference type="NCBI Taxonomy" id="709839"/>
    <lineage>
        <taxon>Bacteria</taxon>
        <taxon>Pseudomonadati</taxon>
        <taxon>Pseudomonadota</taxon>
        <taxon>Betaproteobacteria</taxon>
        <taxon>Burkholderiales</taxon>
        <taxon>Oxalobacteraceae</taxon>
        <taxon>Noviherbaspirillum</taxon>
    </lineage>
</organism>